<evidence type="ECO:0000256" key="1">
    <source>
        <dbReference type="SAM" id="MobiDB-lite"/>
    </source>
</evidence>
<gene>
    <name evidence="2" type="ORF">ZT1E4_G11995</name>
</gene>
<name>A0A2H1HBY6_ZYMTR</name>
<dbReference type="EMBL" id="LT854272">
    <property type="protein sequence ID" value="SMR63272.1"/>
    <property type="molecule type" value="Genomic_DNA"/>
</dbReference>
<dbReference type="AlphaFoldDB" id="A0A2H1HBY6"/>
<feature type="compositionally biased region" description="Basic residues" evidence="1">
    <location>
        <begin position="161"/>
        <end position="172"/>
    </location>
</feature>
<protein>
    <submittedName>
        <fullName evidence="2">Uncharacterized protein</fullName>
    </submittedName>
</protein>
<evidence type="ECO:0000313" key="3">
    <source>
        <dbReference type="Proteomes" id="UP000245764"/>
    </source>
</evidence>
<feature type="region of interest" description="Disordered" evidence="1">
    <location>
        <begin position="159"/>
        <end position="185"/>
    </location>
</feature>
<evidence type="ECO:0000313" key="2">
    <source>
        <dbReference type="EMBL" id="SMR63272.1"/>
    </source>
</evidence>
<feature type="region of interest" description="Disordered" evidence="1">
    <location>
        <begin position="26"/>
        <end position="48"/>
    </location>
</feature>
<proteinExistence type="predicted"/>
<accession>A0A2H1HBY6</accession>
<reference evidence="3" key="1">
    <citation type="submission" date="2017-05" db="EMBL/GenBank/DDBJ databases">
        <authorList>
            <person name="Song R."/>
            <person name="Chenine A.L."/>
            <person name="Ruprecht R.M."/>
        </authorList>
    </citation>
    <scope>NUCLEOTIDE SEQUENCE [LARGE SCALE GENOMIC DNA]</scope>
</reference>
<dbReference type="Proteomes" id="UP000245764">
    <property type="component" value="Chromosome 21"/>
</dbReference>
<organism evidence="2 3">
    <name type="scientific">Zymoseptoria tritici ST99CH_1E4</name>
    <dbReference type="NCBI Taxonomy" id="1276532"/>
    <lineage>
        <taxon>Eukaryota</taxon>
        <taxon>Fungi</taxon>
        <taxon>Dikarya</taxon>
        <taxon>Ascomycota</taxon>
        <taxon>Pezizomycotina</taxon>
        <taxon>Dothideomycetes</taxon>
        <taxon>Dothideomycetidae</taxon>
        <taxon>Mycosphaerellales</taxon>
        <taxon>Mycosphaerellaceae</taxon>
        <taxon>Zymoseptoria</taxon>
    </lineage>
</organism>
<sequence length="230" mass="26223">MMGRTHSLVQRLREVEPSSYYKTLSFDLRPARSTQQQQHERLHTHSHKTDECKACIPKKSKREEFEEEQTKISLPKGYNKDNLNSCSLHLVGDGAAYSAAVIEGAFTPSTSGRAHGSRTRNATGISKELALAHERIKNLETGLRGYKIGLDARLDSLAHKQSSRPHRQHRPPTRRDASSPPPPLEDTAFEVQYFLWLSREEKDHCMQLNICFRSRQHRHSGYHGSCPNND</sequence>
<feature type="compositionally biased region" description="Basic and acidic residues" evidence="1">
    <location>
        <begin position="38"/>
        <end position="48"/>
    </location>
</feature>